<protein>
    <submittedName>
        <fullName evidence="1">Uncharacterized protein</fullName>
    </submittedName>
</protein>
<dbReference type="AlphaFoldDB" id="A0AAP0LDN3"/>
<sequence>MTQNPRTEDPYALSFATAAVATSSAAPSSATDVGSFAAAAHSMYHSRCSSLRCPHNLLSSFFAAPHSGALLLRPSLAQLHMYDTYPRLFGITVIGFVALRVNGFQLGQCEMTTLLVLTIHHHRLEEAEHAEEEKWIKPLFADLLEYVKAGETLCEAS</sequence>
<evidence type="ECO:0000313" key="1">
    <source>
        <dbReference type="EMBL" id="KAK9169066.1"/>
    </source>
</evidence>
<name>A0AAP0LDN3_9MAGN</name>
<reference evidence="1 2" key="1">
    <citation type="submission" date="2024-01" db="EMBL/GenBank/DDBJ databases">
        <title>Genome assemblies of Stephania.</title>
        <authorList>
            <person name="Yang L."/>
        </authorList>
    </citation>
    <scope>NUCLEOTIDE SEQUENCE [LARGE SCALE GENOMIC DNA]</scope>
    <source>
        <strain evidence="1">YNDBR</strain>
        <tissue evidence="1">Leaf</tissue>
    </source>
</reference>
<keyword evidence="2" id="KW-1185">Reference proteome</keyword>
<gene>
    <name evidence="1" type="ORF">Syun_001206</name>
</gene>
<proteinExistence type="predicted"/>
<dbReference type="Proteomes" id="UP001420932">
    <property type="component" value="Unassembled WGS sequence"/>
</dbReference>
<dbReference type="EMBL" id="JBBNAF010000001">
    <property type="protein sequence ID" value="KAK9169066.1"/>
    <property type="molecule type" value="Genomic_DNA"/>
</dbReference>
<evidence type="ECO:0000313" key="2">
    <source>
        <dbReference type="Proteomes" id="UP001420932"/>
    </source>
</evidence>
<accession>A0AAP0LDN3</accession>
<comment type="caution">
    <text evidence="1">The sequence shown here is derived from an EMBL/GenBank/DDBJ whole genome shotgun (WGS) entry which is preliminary data.</text>
</comment>
<organism evidence="1 2">
    <name type="scientific">Stephania yunnanensis</name>
    <dbReference type="NCBI Taxonomy" id="152371"/>
    <lineage>
        <taxon>Eukaryota</taxon>
        <taxon>Viridiplantae</taxon>
        <taxon>Streptophyta</taxon>
        <taxon>Embryophyta</taxon>
        <taxon>Tracheophyta</taxon>
        <taxon>Spermatophyta</taxon>
        <taxon>Magnoliopsida</taxon>
        <taxon>Ranunculales</taxon>
        <taxon>Menispermaceae</taxon>
        <taxon>Menispermoideae</taxon>
        <taxon>Cissampelideae</taxon>
        <taxon>Stephania</taxon>
    </lineage>
</organism>